<evidence type="ECO:0000313" key="1">
    <source>
        <dbReference type="EMBL" id="UJF32599.1"/>
    </source>
</evidence>
<proteinExistence type="predicted"/>
<organism evidence="1 2">
    <name type="scientific">Paenibacillus hexagrammi</name>
    <dbReference type="NCBI Taxonomy" id="2908839"/>
    <lineage>
        <taxon>Bacteria</taxon>
        <taxon>Bacillati</taxon>
        <taxon>Bacillota</taxon>
        <taxon>Bacilli</taxon>
        <taxon>Bacillales</taxon>
        <taxon>Paenibacillaceae</taxon>
        <taxon>Paenibacillus</taxon>
    </lineage>
</organism>
<protein>
    <recommendedName>
        <fullName evidence="3">SnoaL-like domain-containing protein</fullName>
    </recommendedName>
</protein>
<evidence type="ECO:0000313" key="2">
    <source>
        <dbReference type="Proteomes" id="UP001649230"/>
    </source>
</evidence>
<name>A0ABY3SF31_9BACL</name>
<dbReference type="RefSeq" id="WP_235118947.1">
    <property type="nucleotide sequence ID" value="NZ_CP090978.1"/>
</dbReference>
<reference evidence="1 2" key="1">
    <citation type="journal article" date="2024" name="Int. J. Syst. Evol. Microbiol.">
        <title>Paenibacillus hexagrammi sp. nov., a novel bacterium isolated from the gut content of Hexagrammos agrammus.</title>
        <authorList>
            <person name="Jung H.K."/>
            <person name="Kim D.G."/>
            <person name="Zin H."/>
            <person name="Park J."/>
            <person name="Jung H."/>
            <person name="Kim Y.O."/>
            <person name="Kong H.J."/>
            <person name="Kim J.W."/>
            <person name="Kim Y.S."/>
        </authorList>
    </citation>
    <scope>NUCLEOTIDE SEQUENCE [LARGE SCALE GENOMIC DNA]</scope>
    <source>
        <strain evidence="1 2">YPD9-1</strain>
    </source>
</reference>
<sequence length="219" mass="25626">MLAGVWKQWLFKKREAVSKNRKQAISSGVSIPGEIQEVIQHFFCTYDNFQGARNLQTDTFIKEVFYATKQEPMDQSTVEEMETYLHYNNMQRLRLKHYEIDEFLMVDSDVCLVGVTREYSGNVKNRVLYFLHKEDGGWRFHHIARSHYGVVLDKFQVREQTGFVIGNEKAAMLFLTHSSSSAATNYMTGDYVHAEGYLEVEQQVSGQLFYRVVRMNRIH</sequence>
<dbReference type="EMBL" id="CP090978">
    <property type="protein sequence ID" value="UJF32599.1"/>
    <property type="molecule type" value="Genomic_DNA"/>
</dbReference>
<evidence type="ECO:0008006" key="3">
    <source>
        <dbReference type="Google" id="ProtNLM"/>
    </source>
</evidence>
<keyword evidence="2" id="KW-1185">Reference proteome</keyword>
<gene>
    <name evidence="1" type="ORF">L0M14_23595</name>
</gene>
<dbReference type="Proteomes" id="UP001649230">
    <property type="component" value="Chromosome"/>
</dbReference>
<accession>A0ABY3SF31</accession>